<protein>
    <recommendedName>
        <fullName evidence="4 7">Phycoerythrobilin:ferredoxin oxidoreductase</fullName>
        <ecNumber evidence="3 7">1.3.7.3</ecNumber>
    </recommendedName>
</protein>
<evidence type="ECO:0000256" key="4">
    <source>
        <dbReference type="ARBA" id="ARBA00019573"/>
    </source>
</evidence>
<dbReference type="GO" id="GO:0010024">
    <property type="term" value="P:phytochromobilin biosynthetic process"/>
    <property type="evidence" value="ECO:0007669"/>
    <property type="project" value="InterPro"/>
</dbReference>
<dbReference type="InterPro" id="IPR009249">
    <property type="entry name" value="Ferredoxin-dep_bilin_Rdtase"/>
</dbReference>
<dbReference type="PANTHER" id="PTHR34557">
    <property type="entry name" value="PHYTOCHROMOBILIN:FERREDOXIN OXIDOREDUCTASE, CHLOROPLASTIC"/>
    <property type="match status" value="1"/>
</dbReference>
<evidence type="ECO:0000256" key="3">
    <source>
        <dbReference type="ARBA" id="ARBA00012714"/>
    </source>
</evidence>
<comment type="catalytic activity">
    <reaction evidence="6 7">
        <text>(3Z)-phycoerythrobilin + oxidized 2[4Fe-4S]-[ferredoxin] = 15,16-dihydrobiliverdin + reduced 2[4Fe-4S]-[ferredoxin] + 2 H(+)</text>
        <dbReference type="Rhea" id="RHEA:22092"/>
        <dbReference type="Rhea" id="RHEA-COMP:10002"/>
        <dbReference type="Rhea" id="RHEA-COMP:10004"/>
        <dbReference type="ChEBI" id="CHEBI:15378"/>
        <dbReference type="ChEBI" id="CHEBI:33722"/>
        <dbReference type="ChEBI" id="CHEBI:33723"/>
        <dbReference type="ChEBI" id="CHEBI:57438"/>
        <dbReference type="ChEBI" id="CHEBI:57899"/>
        <dbReference type="EC" id="1.3.7.3"/>
    </reaction>
</comment>
<name>A0A024CGZ1_9SYNE</name>
<accession>A0A024CGZ1</accession>
<evidence type="ECO:0000256" key="2">
    <source>
        <dbReference type="ARBA" id="ARBA00006908"/>
    </source>
</evidence>
<comment type="function">
    <text evidence="1 7">Catalyzes the two-electron reduction of the C2 and C3(1) diene system of 15,16-dihydrobiliverdin.</text>
</comment>
<keyword evidence="5 7" id="KW-0560">Oxidoreductase</keyword>
<gene>
    <name evidence="7 8" type="primary">pebB</name>
</gene>
<dbReference type="PANTHER" id="PTHR34557:SF1">
    <property type="entry name" value="PHYTOCHROMOBILIN:FERREDOXIN OXIDOREDUCTASE, CHLOROPLASTIC"/>
    <property type="match status" value="1"/>
</dbReference>
<dbReference type="GO" id="GO:0050897">
    <property type="term" value="F:cobalt ion binding"/>
    <property type="evidence" value="ECO:0007669"/>
    <property type="project" value="InterPro"/>
</dbReference>
<dbReference type="GO" id="GO:0050618">
    <property type="term" value="F:phycoerythrobilin:ferredoxin oxidoreductase activity"/>
    <property type="evidence" value="ECO:0007669"/>
    <property type="project" value="UniProtKB-UniRule"/>
</dbReference>
<dbReference type="Pfam" id="PF05996">
    <property type="entry name" value="Fe_bilin_red"/>
    <property type="match status" value="1"/>
</dbReference>
<sequence length="257" mass="28832">MTTTRHSSTDSVNIPGWGWQPFLEDAVQALQPLNLEPYPVANDFLYKQGQTGSKAKPVPVTTATWACKTDKFRQVRAACVYGGAAASVLNFVINPSARFDLPFFGGDLVTLPSGHLLALDLQPADKSDAAHTQPVWDKLIPIFERWRAKLPDGGPIPEEAQPFFSPGFLWTRLPLGDEGDHLINSVVRPAFNDYLSLYLELAADAKPVTDDRRNHLLAGQRRYTDYRAEKDPARGMLTRFYGRDWTEQYIHTVLFDL</sequence>
<dbReference type="EC" id="1.3.7.3" evidence="3 7"/>
<dbReference type="EMBL" id="KF846538">
    <property type="protein sequence ID" value="AHZ33961.1"/>
    <property type="molecule type" value="Genomic_DNA"/>
</dbReference>
<dbReference type="Gene3D" id="3.40.1500.20">
    <property type="match status" value="1"/>
</dbReference>
<dbReference type="AlphaFoldDB" id="A0A024CGZ1"/>
<proteinExistence type="inferred from homology"/>
<evidence type="ECO:0000313" key="8">
    <source>
        <dbReference type="EMBL" id="AHZ33961.1"/>
    </source>
</evidence>
<comment type="similarity">
    <text evidence="2 7">Belongs to the HY2 family.</text>
</comment>
<evidence type="ECO:0000256" key="1">
    <source>
        <dbReference type="ARBA" id="ARBA00003349"/>
    </source>
</evidence>
<evidence type="ECO:0000256" key="7">
    <source>
        <dbReference type="HAMAP-Rule" id="MF_00793"/>
    </source>
</evidence>
<evidence type="ECO:0000256" key="6">
    <source>
        <dbReference type="ARBA" id="ARBA00047750"/>
    </source>
</evidence>
<dbReference type="HAMAP" id="MF_00793">
    <property type="entry name" value="PebB"/>
    <property type="match status" value="1"/>
</dbReference>
<evidence type="ECO:0000256" key="5">
    <source>
        <dbReference type="ARBA" id="ARBA00023002"/>
    </source>
</evidence>
<dbReference type="InterPro" id="IPR022827">
    <property type="entry name" value="Phycoerythrobilin_Fdx_Rdtase"/>
</dbReference>
<reference evidence="8" key="1">
    <citation type="journal article" date="2014" name="FEMS Microbiol. Ecol.">
        <title>Development of a targeted metagenomic approach to study a genomic region involved in light harvesting in marine Synechococcus.</title>
        <authorList>
            <person name="Humily F."/>
            <person name="Farrant G.K."/>
            <person name="Marie D."/>
            <person name="Perennou M."/>
            <person name="Mazard S."/>
            <person name="Labadie K."/>
            <person name="Aury J.-M."/>
            <person name="Wincker P."/>
            <person name="Nicolas Segui A."/>
            <person name="Scanlan D.J."/>
            <person name="Garczarek L."/>
        </authorList>
    </citation>
    <scope>NUCLEOTIDE SEQUENCE</scope>
</reference>
<organism evidence="8">
    <name type="scientific">uncultured Synechococcus sp</name>
    <dbReference type="NCBI Taxonomy" id="154535"/>
    <lineage>
        <taxon>Bacteria</taxon>
        <taxon>Bacillati</taxon>
        <taxon>Cyanobacteriota</taxon>
        <taxon>Cyanophyceae</taxon>
        <taxon>Synechococcales</taxon>
        <taxon>Synechococcaceae</taxon>
        <taxon>Synechococcus</taxon>
        <taxon>environmental samples</taxon>
    </lineage>
</organism>
<dbReference type="NCBIfam" id="NF009722">
    <property type="entry name" value="PRK13249.1"/>
    <property type="match status" value="1"/>
</dbReference>